<reference evidence="2 3" key="1">
    <citation type="submission" date="2016-07" db="EMBL/GenBank/DDBJ databases">
        <title>Multiple horizontal gene transfer events from other fungi enriched the ability of initially mycotrophic Trichoderma (Ascomycota) to feed on dead plant biomass.</title>
        <authorList>
            <consortium name="DOE Joint Genome Institute"/>
            <person name="Aerts A."/>
            <person name="Atanasova L."/>
            <person name="Chenthamara K."/>
            <person name="Zhang J."/>
            <person name="Grujic M."/>
            <person name="Henrissat B."/>
            <person name="Kuo A."/>
            <person name="Salamov A."/>
            <person name="Lipzen A."/>
            <person name="Labutti K."/>
            <person name="Barry K."/>
            <person name="Miao Y."/>
            <person name="Rahimi M.J."/>
            <person name="Shen Q."/>
            <person name="Grigoriev I.V."/>
            <person name="Kubicek C.P."/>
            <person name="Druzhinina I.S."/>
        </authorList>
    </citation>
    <scope>NUCLEOTIDE SEQUENCE [LARGE SCALE GENOMIC DNA]</scope>
    <source>
        <strain evidence="2 3">CBS 433.97</strain>
    </source>
</reference>
<feature type="compositionally biased region" description="Acidic residues" evidence="1">
    <location>
        <begin position="263"/>
        <end position="283"/>
    </location>
</feature>
<dbReference type="OrthoDB" id="4500473at2759"/>
<evidence type="ECO:0000313" key="3">
    <source>
        <dbReference type="Proteomes" id="UP000240493"/>
    </source>
</evidence>
<name>A0A2T3ZEN9_TRIA4</name>
<protein>
    <submittedName>
        <fullName evidence="2">Uncharacterized protein</fullName>
    </submittedName>
</protein>
<sequence>MKGGPGILKLNIKKKTYFICPLSENISPPPKGPLCLGSIICSISEPRLSLNKSEIVPVANLNPPVVETNWAKTMTEDKKPRSRGHEKFLQFVKKGPGEHIKHSRRAKIFLESSTVTTVSFEPTPQYVAEAVKAPAVKAWLKKPKQRLAPVVSLYLVTGMKLAKGAHVKYSISVNTVIRTRIRTSTGLLVPELNYGLKYSYAKSYNDDAEYKVHSEFIFAFRVKRLRFRYGRDVTIEEFTRGALLESAKGESGSEMESALVNDADGDDVESDTDDEDVGNDSDGDAVRSDADGHDVGSDADDHDIGSDADSHDVGNNADGNAVGSDANGANIKNGADSSGIRTSRLVFNVAKNINLMSRSLNKIFHP</sequence>
<evidence type="ECO:0000313" key="2">
    <source>
        <dbReference type="EMBL" id="PTB43259.1"/>
    </source>
</evidence>
<feature type="compositionally biased region" description="Basic and acidic residues" evidence="1">
    <location>
        <begin position="302"/>
        <end position="312"/>
    </location>
</feature>
<gene>
    <name evidence="2" type="ORF">M441DRAFT_368882</name>
</gene>
<organism evidence="2 3">
    <name type="scientific">Trichoderma asperellum (strain ATCC 204424 / CBS 433.97 / NBRC 101777)</name>
    <dbReference type="NCBI Taxonomy" id="1042311"/>
    <lineage>
        <taxon>Eukaryota</taxon>
        <taxon>Fungi</taxon>
        <taxon>Dikarya</taxon>
        <taxon>Ascomycota</taxon>
        <taxon>Pezizomycotina</taxon>
        <taxon>Sordariomycetes</taxon>
        <taxon>Hypocreomycetidae</taxon>
        <taxon>Hypocreales</taxon>
        <taxon>Hypocreaceae</taxon>
        <taxon>Trichoderma</taxon>
    </lineage>
</organism>
<dbReference type="AlphaFoldDB" id="A0A2T3ZEN9"/>
<keyword evidence="3" id="KW-1185">Reference proteome</keyword>
<feature type="region of interest" description="Disordered" evidence="1">
    <location>
        <begin position="247"/>
        <end position="337"/>
    </location>
</feature>
<proteinExistence type="predicted"/>
<dbReference type="Proteomes" id="UP000240493">
    <property type="component" value="Unassembled WGS sequence"/>
</dbReference>
<accession>A0A2T3ZEN9</accession>
<dbReference type="STRING" id="1042311.A0A2T3ZEN9"/>
<dbReference type="EMBL" id="KZ679259">
    <property type="protein sequence ID" value="PTB43259.1"/>
    <property type="molecule type" value="Genomic_DNA"/>
</dbReference>
<evidence type="ECO:0000256" key="1">
    <source>
        <dbReference type="SAM" id="MobiDB-lite"/>
    </source>
</evidence>
<feature type="compositionally biased region" description="Basic and acidic residues" evidence="1">
    <location>
        <begin position="284"/>
        <end position="296"/>
    </location>
</feature>